<dbReference type="InterPro" id="IPR036420">
    <property type="entry name" value="BRCT_dom_sf"/>
</dbReference>
<dbReference type="Pfam" id="PF00533">
    <property type="entry name" value="BRCT"/>
    <property type="match status" value="1"/>
</dbReference>
<keyword evidence="1" id="KW-1133">Transmembrane helix</keyword>
<dbReference type="RefSeq" id="XP_028155357.1">
    <property type="nucleotide sequence ID" value="XM_028299556.1"/>
</dbReference>
<evidence type="ECO:0000313" key="3">
    <source>
        <dbReference type="RefSeq" id="XP_028155357.1"/>
    </source>
</evidence>
<evidence type="ECO:0000256" key="1">
    <source>
        <dbReference type="SAM" id="Phobius"/>
    </source>
</evidence>
<proteinExistence type="predicted"/>
<feature type="domain" description="BRCT" evidence="2">
    <location>
        <begin position="19"/>
        <end position="85"/>
    </location>
</feature>
<dbReference type="SUPFAM" id="SSF52113">
    <property type="entry name" value="BRCT domain"/>
    <property type="match status" value="1"/>
</dbReference>
<dbReference type="AlphaFoldDB" id="A0A6P7H9N7"/>
<sequence>MAAKRAKLLNQFEESNITKLSNIFEGVSIHVNGLTRPPIDELKNLMAAHGGVFHMYQVSSTTHIIASNLPNVKVGRVFSKTLKYIFVCVYLTFFSYVTHLYSKCHTSSHTGT</sequence>
<dbReference type="GO" id="GO:0042276">
    <property type="term" value="P:error-prone translesion synthesis"/>
    <property type="evidence" value="ECO:0007669"/>
    <property type="project" value="TreeGrafter"/>
</dbReference>
<dbReference type="Gene3D" id="3.40.50.10190">
    <property type="entry name" value="BRCT domain"/>
    <property type="match status" value="1"/>
</dbReference>
<dbReference type="SMART" id="SM00292">
    <property type="entry name" value="BRCT"/>
    <property type="match status" value="1"/>
</dbReference>
<gene>
    <name evidence="3" type="primary">LOC114349165</name>
</gene>
<feature type="transmembrane region" description="Helical" evidence="1">
    <location>
        <begin position="82"/>
        <end position="101"/>
    </location>
</feature>
<keyword evidence="1" id="KW-0812">Transmembrane</keyword>
<dbReference type="PROSITE" id="PS50172">
    <property type="entry name" value="BRCT"/>
    <property type="match status" value="1"/>
</dbReference>
<dbReference type="GO" id="GO:0017125">
    <property type="term" value="F:deoxycytidyl transferase activity"/>
    <property type="evidence" value="ECO:0007669"/>
    <property type="project" value="TreeGrafter"/>
</dbReference>
<organism evidence="3">
    <name type="scientific">Diabrotica virgifera virgifera</name>
    <name type="common">western corn rootworm</name>
    <dbReference type="NCBI Taxonomy" id="50390"/>
    <lineage>
        <taxon>Eukaryota</taxon>
        <taxon>Metazoa</taxon>
        <taxon>Ecdysozoa</taxon>
        <taxon>Arthropoda</taxon>
        <taxon>Hexapoda</taxon>
        <taxon>Insecta</taxon>
        <taxon>Pterygota</taxon>
        <taxon>Neoptera</taxon>
        <taxon>Endopterygota</taxon>
        <taxon>Coleoptera</taxon>
        <taxon>Polyphaga</taxon>
        <taxon>Cucujiformia</taxon>
        <taxon>Chrysomeloidea</taxon>
        <taxon>Chrysomelidae</taxon>
        <taxon>Galerucinae</taxon>
        <taxon>Diabroticina</taxon>
        <taxon>Diabroticites</taxon>
        <taxon>Diabrotica</taxon>
    </lineage>
</organism>
<reference evidence="3" key="1">
    <citation type="submission" date="2025-08" db="UniProtKB">
        <authorList>
            <consortium name="RefSeq"/>
        </authorList>
    </citation>
    <scope>IDENTIFICATION</scope>
    <source>
        <tissue evidence="3">Whole insect</tissue>
    </source>
</reference>
<name>A0A6P7H9N7_DIAVI</name>
<keyword evidence="1" id="KW-0472">Membrane</keyword>
<dbReference type="GO" id="GO:0005634">
    <property type="term" value="C:nucleus"/>
    <property type="evidence" value="ECO:0007669"/>
    <property type="project" value="TreeGrafter"/>
</dbReference>
<protein>
    <submittedName>
        <fullName evidence="3">DNA repair protein REV1-like</fullName>
    </submittedName>
</protein>
<dbReference type="InterPro" id="IPR001357">
    <property type="entry name" value="BRCT_dom"/>
</dbReference>
<dbReference type="GO" id="GO:0003887">
    <property type="term" value="F:DNA-directed DNA polymerase activity"/>
    <property type="evidence" value="ECO:0007669"/>
    <property type="project" value="TreeGrafter"/>
</dbReference>
<accession>A0A6P7H9N7</accession>
<dbReference type="InParanoid" id="A0A6P7H9N7"/>
<dbReference type="PANTHER" id="PTHR45990">
    <property type="entry name" value="DNA REPAIR PROTEIN REV1"/>
    <property type="match status" value="1"/>
</dbReference>
<dbReference type="GO" id="GO:0070987">
    <property type="term" value="P:error-free translesion synthesis"/>
    <property type="evidence" value="ECO:0007669"/>
    <property type="project" value="TreeGrafter"/>
</dbReference>
<dbReference type="PANTHER" id="PTHR45990:SF1">
    <property type="entry name" value="DNA REPAIR PROTEIN REV1"/>
    <property type="match status" value="1"/>
</dbReference>
<evidence type="ECO:0000259" key="2">
    <source>
        <dbReference type="PROSITE" id="PS50172"/>
    </source>
</evidence>